<comment type="caution">
    <text evidence="1">The sequence shown here is derived from an EMBL/GenBank/DDBJ whole genome shotgun (WGS) entry which is preliminary data.</text>
</comment>
<proteinExistence type="predicted"/>
<dbReference type="EMBL" id="PKPP01015903">
    <property type="protein sequence ID" value="PWA38184.1"/>
    <property type="molecule type" value="Genomic_DNA"/>
</dbReference>
<keyword evidence="2" id="KW-1185">Reference proteome</keyword>
<evidence type="ECO:0000313" key="1">
    <source>
        <dbReference type="EMBL" id="PWA38184.1"/>
    </source>
</evidence>
<sequence>MAATITIKESVEPILEECRASLISSLKFNKLSPGNLAPEIKGGDLDIVLAAGGHVGSMVMRFKGVFGCLVYMGQKSEVPGEAFLQLTISSIK</sequence>
<gene>
    <name evidence="1" type="ORF">CTI12_AA583690</name>
</gene>
<dbReference type="AlphaFoldDB" id="A0A2U1KN38"/>
<evidence type="ECO:0000313" key="2">
    <source>
        <dbReference type="Proteomes" id="UP000245207"/>
    </source>
</evidence>
<dbReference type="OrthoDB" id="67700at2759"/>
<accession>A0A2U1KN38</accession>
<protein>
    <submittedName>
        <fullName evidence="1">Calcium-dependent lipid-binding transcriptional regulator</fullName>
    </submittedName>
</protein>
<organism evidence="1 2">
    <name type="scientific">Artemisia annua</name>
    <name type="common">Sweet wormwood</name>
    <dbReference type="NCBI Taxonomy" id="35608"/>
    <lineage>
        <taxon>Eukaryota</taxon>
        <taxon>Viridiplantae</taxon>
        <taxon>Streptophyta</taxon>
        <taxon>Embryophyta</taxon>
        <taxon>Tracheophyta</taxon>
        <taxon>Spermatophyta</taxon>
        <taxon>Magnoliopsida</taxon>
        <taxon>eudicotyledons</taxon>
        <taxon>Gunneridae</taxon>
        <taxon>Pentapetalae</taxon>
        <taxon>asterids</taxon>
        <taxon>campanulids</taxon>
        <taxon>Asterales</taxon>
        <taxon>Asteraceae</taxon>
        <taxon>Asteroideae</taxon>
        <taxon>Anthemideae</taxon>
        <taxon>Artemisiinae</taxon>
        <taxon>Artemisia</taxon>
    </lineage>
</organism>
<dbReference type="Proteomes" id="UP000245207">
    <property type="component" value="Unassembled WGS sequence"/>
</dbReference>
<reference evidence="1 2" key="1">
    <citation type="journal article" date="2018" name="Mol. Plant">
        <title>The genome of Artemisia annua provides insight into the evolution of Asteraceae family and artemisinin biosynthesis.</title>
        <authorList>
            <person name="Shen Q."/>
            <person name="Zhang L."/>
            <person name="Liao Z."/>
            <person name="Wang S."/>
            <person name="Yan T."/>
            <person name="Shi P."/>
            <person name="Liu M."/>
            <person name="Fu X."/>
            <person name="Pan Q."/>
            <person name="Wang Y."/>
            <person name="Lv Z."/>
            <person name="Lu X."/>
            <person name="Zhang F."/>
            <person name="Jiang W."/>
            <person name="Ma Y."/>
            <person name="Chen M."/>
            <person name="Hao X."/>
            <person name="Li L."/>
            <person name="Tang Y."/>
            <person name="Lv G."/>
            <person name="Zhou Y."/>
            <person name="Sun X."/>
            <person name="Brodelius P.E."/>
            <person name="Rose J.K.C."/>
            <person name="Tang K."/>
        </authorList>
    </citation>
    <scope>NUCLEOTIDE SEQUENCE [LARGE SCALE GENOMIC DNA]</scope>
    <source>
        <strain evidence="2">cv. Huhao1</strain>
        <tissue evidence="1">Leaf</tissue>
    </source>
</reference>
<dbReference type="STRING" id="35608.A0A2U1KN38"/>
<name>A0A2U1KN38_ARTAN</name>